<evidence type="ECO:0000313" key="2">
    <source>
        <dbReference type="EMBL" id="KAJ8409685.1"/>
    </source>
</evidence>
<keyword evidence="3" id="KW-1185">Reference proteome</keyword>
<comment type="caution">
    <text evidence="2">The sequence shown here is derived from an EMBL/GenBank/DDBJ whole genome shotgun (WGS) entry which is preliminary data.</text>
</comment>
<protein>
    <submittedName>
        <fullName evidence="2">Uncharacterized protein</fullName>
    </submittedName>
</protein>
<feature type="compositionally biased region" description="Basic and acidic residues" evidence="1">
    <location>
        <begin position="25"/>
        <end position="35"/>
    </location>
</feature>
<dbReference type="AlphaFoldDB" id="A0AAD7SVZ2"/>
<feature type="region of interest" description="Disordered" evidence="1">
    <location>
        <begin position="1"/>
        <end position="35"/>
    </location>
</feature>
<reference evidence="2" key="1">
    <citation type="journal article" date="2023" name="Science">
        <title>Genome structures resolve the early diversification of teleost fishes.</title>
        <authorList>
            <person name="Parey E."/>
            <person name="Louis A."/>
            <person name="Montfort J."/>
            <person name="Bouchez O."/>
            <person name="Roques C."/>
            <person name="Iampietro C."/>
            <person name="Lluch J."/>
            <person name="Castinel A."/>
            <person name="Donnadieu C."/>
            <person name="Desvignes T."/>
            <person name="Floi Bucao C."/>
            <person name="Jouanno E."/>
            <person name="Wen M."/>
            <person name="Mejri S."/>
            <person name="Dirks R."/>
            <person name="Jansen H."/>
            <person name="Henkel C."/>
            <person name="Chen W.J."/>
            <person name="Zahm M."/>
            <person name="Cabau C."/>
            <person name="Klopp C."/>
            <person name="Thompson A.W."/>
            <person name="Robinson-Rechavi M."/>
            <person name="Braasch I."/>
            <person name="Lecointre G."/>
            <person name="Bobe J."/>
            <person name="Postlethwait J.H."/>
            <person name="Berthelot C."/>
            <person name="Roest Crollius H."/>
            <person name="Guiguen Y."/>
        </authorList>
    </citation>
    <scope>NUCLEOTIDE SEQUENCE</scope>
    <source>
        <strain evidence="2">NC1722</strain>
    </source>
</reference>
<evidence type="ECO:0000313" key="3">
    <source>
        <dbReference type="Proteomes" id="UP001221898"/>
    </source>
</evidence>
<proteinExistence type="predicted"/>
<dbReference type="EMBL" id="JAINUG010000029">
    <property type="protein sequence ID" value="KAJ8409685.1"/>
    <property type="molecule type" value="Genomic_DNA"/>
</dbReference>
<dbReference type="Proteomes" id="UP001221898">
    <property type="component" value="Unassembled WGS sequence"/>
</dbReference>
<sequence>MMATRGQESAEGNRRFGESCWPTDRSGEGRGEVSKEGKAFKLHSPFLVGHGLLSAHVSQRHDEEAVGYQPSSAPASASMLTSGAIEPSCHLVDGPGV</sequence>
<accession>A0AAD7SVZ2</accession>
<gene>
    <name evidence="2" type="ORF">AAFF_G00217440</name>
</gene>
<name>A0AAD7SVZ2_9TELE</name>
<evidence type="ECO:0000256" key="1">
    <source>
        <dbReference type="SAM" id="MobiDB-lite"/>
    </source>
</evidence>
<organism evidence="2 3">
    <name type="scientific">Aldrovandia affinis</name>
    <dbReference type="NCBI Taxonomy" id="143900"/>
    <lineage>
        <taxon>Eukaryota</taxon>
        <taxon>Metazoa</taxon>
        <taxon>Chordata</taxon>
        <taxon>Craniata</taxon>
        <taxon>Vertebrata</taxon>
        <taxon>Euteleostomi</taxon>
        <taxon>Actinopterygii</taxon>
        <taxon>Neopterygii</taxon>
        <taxon>Teleostei</taxon>
        <taxon>Notacanthiformes</taxon>
        <taxon>Halosauridae</taxon>
        <taxon>Aldrovandia</taxon>
    </lineage>
</organism>